<protein>
    <recommendedName>
        <fullName evidence="5">Amine oxidase domain-containing protein</fullName>
    </recommendedName>
</protein>
<comment type="caution">
    <text evidence="6">The sequence shown here is derived from an EMBL/GenBank/DDBJ whole genome shotgun (WGS) entry which is preliminary data.</text>
</comment>
<dbReference type="InterPro" id="IPR050703">
    <property type="entry name" value="Flavin_MAO"/>
</dbReference>
<evidence type="ECO:0000256" key="3">
    <source>
        <dbReference type="ARBA" id="ARBA00023002"/>
    </source>
</evidence>
<dbReference type="Gene3D" id="3.50.50.60">
    <property type="entry name" value="FAD/NAD(P)-binding domain"/>
    <property type="match status" value="1"/>
</dbReference>
<dbReference type="PANTHER" id="PTHR43563">
    <property type="entry name" value="AMINE OXIDASE"/>
    <property type="match status" value="1"/>
</dbReference>
<dbReference type="PANTHER" id="PTHR43563:SF1">
    <property type="entry name" value="AMINE OXIDASE [FLAVIN-CONTAINING] B"/>
    <property type="match status" value="1"/>
</dbReference>
<dbReference type="InterPro" id="IPR002937">
    <property type="entry name" value="Amino_oxidase"/>
</dbReference>
<comment type="similarity">
    <text evidence="2">Belongs to the flavin monoamine oxidase family.</text>
</comment>
<evidence type="ECO:0000313" key="6">
    <source>
        <dbReference type="EMBL" id="PNY81680.1"/>
    </source>
</evidence>
<comment type="cofactor">
    <cofactor evidence="1">
        <name>FAD</name>
        <dbReference type="ChEBI" id="CHEBI:57692"/>
    </cofactor>
</comment>
<accession>A0A2K3UYS2</accession>
<name>A0A2K3UYS2_9DEIO</name>
<feature type="binding site" evidence="4">
    <location>
        <position position="418"/>
    </location>
    <ligand>
        <name>substrate</name>
    </ligand>
</feature>
<dbReference type="PROSITE" id="PS51318">
    <property type="entry name" value="TAT"/>
    <property type="match status" value="1"/>
</dbReference>
<evidence type="ECO:0000256" key="4">
    <source>
        <dbReference type="PIRSR" id="PIRSR601613-1"/>
    </source>
</evidence>
<dbReference type="SUPFAM" id="SSF54373">
    <property type="entry name" value="FAD-linked reductases, C-terminal domain"/>
    <property type="match status" value="1"/>
</dbReference>
<dbReference type="Gene3D" id="1.10.405.10">
    <property type="entry name" value="Guanine Nucleotide Dissociation Inhibitor, domain 1"/>
    <property type="match status" value="1"/>
</dbReference>
<dbReference type="EMBL" id="PPPD01000001">
    <property type="protein sequence ID" value="PNY81680.1"/>
    <property type="molecule type" value="Genomic_DNA"/>
</dbReference>
<proteinExistence type="inferred from homology"/>
<dbReference type="InterPro" id="IPR036188">
    <property type="entry name" value="FAD/NAD-bd_sf"/>
</dbReference>
<dbReference type="GO" id="GO:0016491">
    <property type="term" value="F:oxidoreductase activity"/>
    <property type="evidence" value="ECO:0007669"/>
    <property type="project" value="UniProtKB-KW"/>
</dbReference>
<organism evidence="6 7">
    <name type="scientific">Deinococcus koreensis</name>
    <dbReference type="NCBI Taxonomy" id="2054903"/>
    <lineage>
        <taxon>Bacteria</taxon>
        <taxon>Thermotogati</taxon>
        <taxon>Deinococcota</taxon>
        <taxon>Deinococci</taxon>
        <taxon>Deinococcales</taxon>
        <taxon>Deinococcaceae</taxon>
        <taxon>Deinococcus</taxon>
    </lineage>
</organism>
<reference evidence="6 7" key="1">
    <citation type="submission" date="2018-01" db="EMBL/GenBank/DDBJ databases">
        <title>Deinococcus koreensis sp. nov., a radiation-resistant bacterium isolated from river water.</title>
        <authorList>
            <person name="Choi A."/>
        </authorList>
    </citation>
    <scope>NUCLEOTIDE SEQUENCE [LARGE SCALE GENOMIC DNA]</scope>
    <source>
        <strain evidence="6 7">SJW1-2</strain>
    </source>
</reference>
<keyword evidence="3" id="KW-0560">Oxidoreductase</keyword>
<feature type="binding site" evidence="4">
    <location>
        <begin position="110"/>
        <end position="111"/>
    </location>
    <ligand>
        <name>FAD</name>
        <dbReference type="ChEBI" id="CHEBI:57692"/>
    </ligand>
</feature>
<dbReference type="PRINTS" id="PR00757">
    <property type="entry name" value="AMINEOXDASEF"/>
</dbReference>
<dbReference type="Gene3D" id="3.90.660.10">
    <property type="match status" value="1"/>
</dbReference>
<evidence type="ECO:0000256" key="1">
    <source>
        <dbReference type="ARBA" id="ARBA00001974"/>
    </source>
</evidence>
<evidence type="ECO:0000313" key="7">
    <source>
        <dbReference type="Proteomes" id="UP000236379"/>
    </source>
</evidence>
<dbReference type="InterPro" id="IPR001613">
    <property type="entry name" value="Flavin_amine_oxidase"/>
</dbReference>
<feature type="domain" description="Amine oxidase" evidence="5">
    <location>
        <begin position="90"/>
        <end position="526"/>
    </location>
</feature>
<keyword evidence="7" id="KW-1185">Reference proteome</keyword>
<gene>
    <name evidence="6" type="ORF">CVO96_10120</name>
</gene>
<evidence type="ECO:0000259" key="5">
    <source>
        <dbReference type="Pfam" id="PF01593"/>
    </source>
</evidence>
<dbReference type="InterPro" id="IPR006311">
    <property type="entry name" value="TAT_signal"/>
</dbReference>
<dbReference type="SUPFAM" id="SSF51905">
    <property type="entry name" value="FAD/NAD(P)-binding domain"/>
    <property type="match status" value="1"/>
</dbReference>
<dbReference type="Pfam" id="PF01593">
    <property type="entry name" value="Amino_oxidase"/>
    <property type="match status" value="1"/>
</dbReference>
<dbReference type="Proteomes" id="UP000236379">
    <property type="component" value="Unassembled WGS sequence"/>
</dbReference>
<dbReference type="AlphaFoldDB" id="A0A2K3UYS2"/>
<sequence>MTRTPLARALGQALGLARRAERAGVESADVLGQQEAAVSRRAVLRASAGAAAGLALAACGQTAPPLASALGGQGKPPADGSPVAIIGAGVAGLTVAYRLHQAGIPYRIYEASQRAGGRMQTLRGGFTKPVELGGEFIDTGHKHIRRLAGELGLGLVDLAQTDTGVIAQWYDFGGRRYSEREAVDAFRPLVKRIDDDLASLGAETVSYLNPDAGRRLDTISLHQYFLDIGASGWLLELLDVAYTIEYGLDTREQSPLNFLYLVGTRPGQFELFGLSDERYAVVGGNDRVPAALASVVGGGIQYGTWLEAVSGRRDGRYTLTLNAGGRRTDVVAPRVVFALPFTTLRTVDLRGLALPPVKRRAIAELGYGTNAKLIAGFTRRVWRDTYGSSGEVFTDQFWQNTWESSRGAPGAGGALTNYLGGQPGLDIGAGTAQTQTDRWLGEMERVFPGLNAARSAAAPVRAFWPGNPYVRASYACYRPGQWIQISGAEAEAVGGLHFCGEHTSIDAQGYMEGGVESGERVVRELLAAVAGRRVARLA</sequence>
<evidence type="ECO:0000256" key="2">
    <source>
        <dbReference type="ARBA" id="ARBA00005995"/>
    </source>
</evidence>